<dbReference type="InterPro" id="IPR023346">
    <property type="entry name" value="Lysozyme-like_dom_sf"/>
</dbReference>
<proteinExistence type="predicted"/>
<dbReference type="Proteomes" id="UP001620409">
    <property type="component" value="Unassembled WGS sequence"/>
</dbReference>
<feature type="domain" description="Transglycosylase SLT" evidence="2">
    <location>
        <begin position="35"/>
        <end position="322"/>
    </location>
</feature>
<evidence type="ECO:0000256" key="1">
    <source>
        <dbReference type="SAM" id="SignalP"/>
    </source>
</evidence>
<dbReference type="PANTHER" id="PTHR30163">
    <property type="entry name" value="MEMBRANE-BOUND LYTIC MUREIN TRANSGLYCOSYLASE B"/>
    <property type="match status" value="1"/>
</dbReference>
<dbReference type="Gene3D" id="1.10.8.350">
    <property type="entry name" value="Bacterial muramidase"/>
    <property type="match status" value="1"/>
</dbReference>
<dbReference type="CDD" id="cd13399">
    <property type="entry name" value="Slt35-like"/>
    <property type="match status" value="1"/>
</dbReference>
<name>A0ABW8IKL0_9GAMM</name>
<dbReference type="InterPro" id="IPR031304">
    <property type="entry name" value="SLT_2"/>
</dbReference>
<dbReference type="NCBIfam" id="TIGR02282">
    <property type="entry name" value="MltB"/>
    <property type="match status" value="1"/>
</dbReference>
<feature type="chain" id="PRO_5045499209" evidence="1">
    <location>
        <begin position="30"/>
        <end position="350"/>
    </location>
</feature>
<reference evidence="3 4" key="1">
    <citation type="submission" date="2020-10" db="EMBL/GenBank/DDBJ databases">
        <title>Phylogeny of dyella-like bacteria.</title>
        <authorList>
            <person name="Fu J."/>
        </authorList>
    </citation>
    <scope>NUCLEOTIDE SEQUENCE [LARGE SCALE GENOMIC DNA]</scope>
    <source>
        <strain evidence="3 4">DHG40</strain>
    </source>
</reference>
<keyword evidence="4" id="KW-1185">Reference proteome</keyword>
<accession>A0ABW8IKL0</accession>
<protein>
    <submittedName>
        <fullName evidence="3">Lytic murein transglycosylase B</fullName>
    </submittedName>
</protein>
<evidence type="ECO:0000313" key="4">
    <source>
        <dbReference type="Proteomes" id="UP001620409"/>
    </source>
</evidence>
<gene>
    <name evidence="3" type="primary">mltB</name>
    <name evidence="3" type="ORF">ISP18_14265</name>
</gene>
<dbReference type="Gene3D" id="1.10.530.10">
    <property type="match status" value="1"/>
</dbReference>
<dbReference type="SUPFAM" id="SSF53955">
    <property type="entry name" value="Lysozyme-like"/>
    <property type="match status" value="1"/>
</dbReference>
<dbReference type="Pfam" id="PF13406">
    <property type="entry name" value="SLT_2"/>
    <property type="match status" value="1"/>
</dbReference>
<sequence>MRVTLARMKERIIFALAALCFLAPFAAWAEHPGQQQLVAEVAKDTGKDPASLNALLDGAKRQQSILDAISRPAEAKPWSDYRQIFLTPARIDAGVKFYREHQALLEGIAKKYGVAPQYIVAIIGVETFYGRNTGKYKVLDALVTLGLYYPPRAAFFRNELKTLMELPDTQLAGPLDTLTGSYAGAQGWGQFMPSSIRDFAVDEDGDGHIDLQNSLPDIIGSVANYFAKHGWVTGGPVAARAQPDAAAKVLTVKDATPQWTVEQLEAWGYAPLQHLDPGAPSSLQTLQGANGPEYWFTFQNFRVITTYNRSVMYAMAVNQLAQAIVDGVNDQSSSGAAQKVQTGSQETVTR</sequence>
<dbReference type="PANTHER" id="PTHR30163:SF9">
    <property type="entry name" value="MEMBRANE-BOUND LYTIC MUREIN TRANSGLYCOSYLASE B"/>
    <property type="match status" value="1"/>
</dbReference>
<evidence type="ECO:0000313" key="3">
    <source>
        <dbReference type="EMBL" id="MFK2855762.1"/>
    </source>
</evidence>
<dbReference type="InterPro" id="IPR043426">
    <property type="entry name" value="MltB-like"/>
</dbReference>
<dbReference type="RefSeq" id="WP_380013210.1">
    <property type="nucleotide sequence ID" value="NZ_JADIKI010000023.1"/>
</dbReference>
<evidence type="ECO:0000259" key="2">
    <source>
        <dbReference type="Pfam" id="PF13406"/>
    </source>
</evidence>
<feature type="signal peptide" evidence="1">
    <location>
        <begin position="1"/>
        <end position="29"/>
    </location>
</feature>
<dbReference type="EMBL" id="JADIKI010000023">
    <property type="protein sequence ID" value="MFK2855762.1"/>
    <property type="molecule type" value="Genomic_DNA"/>
</dbReference>
<dbReference type="InterPro" id="IPR011757">
    <property type="entry name" value="Lytic_transglycosylase_MltB"/>
</dbReference>
<comment type="caution">
    <text evidence="3">The sequence shown here is derived from an EMBL/GenBank/DDBJ whole genome shotgun (WGS) entry which is preliminary data.</text>
</comment>
<keyword evidence="1" id="KW-0732">Signal</keyword>
<organism evidence="3 4">
    <name type="scientific">Dyella humi</name>
    <dbReference type="NCBI Taxonomy" id="1770547"/>
    <lineage>
        <taxon>Bacteria</taxon>
        <taxon>Pseudomonadati</taxon>
        <taxon>Pseudomonadota</taxon>
        <taxon>Gammaproteobacteria</taxon>
        <taxon>Lysobacterales</taxon>
        <taxon>Rhodanobacteraceae</taxon>
        <taxon>Dyella</taxon>
    </lineage>
</organism>